<dbReference type="PANTHER" id="PTHR42954">
    <property type="entry name" value="FE(2+) TRANSPORT PROTEIN A"/>
    <property type="match status" value="1"/>
</dbReference>
<evidence type="ECO:0000313" key="3">
    <source>
        <dbReference type="EMBL" id="MPM71238.1"/>
    </source>
</evidence>
<gene>
    <name evidence="3" type="ORF">SDC9_118201</name>
</gene>
<evidence type="ECO:0000259" key="2">
    <source>
        <dbReference type="SMART" id="SM00899"/>
    </source>
</evidence>
<dbReference type="AlphaFoldDB" id="A0A645C1M6"/>
<reference evidence="3" key="1">
    <citation type="submission" date="2019-08" db="EMBL/GenBank/DDBJ databases">
        <authorList>
            <person name="Kucharzyk K."/>
            <person name="Murdoch R.W."/>
            <person name="Higgins S."/>
            <person name="Loffler F."/>
        </authorList>
    </citation>
    <scope>NUCLEOTIDE SEQUENCE</scope>
</reference>
<sequence length="76" mass="8414">MMQLDTLPIGQRAVITAVGGQGALRCRLLDMGLIPKTLVRIERVAPLGDPMELLVRGYSLSLRREDARNIEVEVMP</sequence>
<protein>
    <recommendedName>
        <fullName evidence="2">Ferrous iron transporter FeoA-like domain-containing protein</fullName>
    </recommendedName>
</protein>
<accession>A0A645C1M6</accession>
<organism evidence="3">
    <name type="scientific">bioreactor metagenome</name>
    <dbReference type="NCBI Taxonomy" id="1076179"/>
    <lineage>
        <taxon>unclassified sequences</taxon>
        <taxon>metagenomes</taxon>
        <taxon>ecological metagenomes</taxon>
    </lineage>
</organism>
<comment type="caution">
    <text evidence="3">The sequence shown here is derived from an EMBL/GenBank/DDBJ whole genome shotgun (WGS) entry which is preliminary data.</text>
</comment>
<feature type="domain" description="Ferrous iron transporter FeoA-like" evidence="2">
    <location>
        <begin position="2"/>
        <end position="74"/>
    </location>
</feature>
<proteinExistence type="predicted"/>
<dbReference type="GO" id="GO:0046914">
    <property type="term" value="F:transition metal ion binding"/>
    <property type="evidence" value="ECO:0007669"/>
    <property type="project" value="InterPro"/>
</dbReference>
<evidence type="ECO:0000256" key="1">
    <source>
        <dbReference type="ARBA" id="ARBA00023004"/>
    </source>
</evidence>
<dbReference type="Pfam" id="PF04023">
    <property type="entry name" value="FeoA"/>
    <property type="match status" value="1"/>
</dbReference>
<dbReference type="InterPro" id="IPR007167">
    <property type="entry name" value="Fe-transptr_FeoA-like"/>
</dbReference>
<name>A0A645C1M6_9ZZZZ</name>
<dbReference type="SUPFAM" id="SSF50037">
    <property type="entry name" value="C-terminal domain of transcriptional repressors"/>
    <property type="match status" value="1"/>
</dbReference>
<dbReference type="PANTHER" id="PTHR42954:SF2">
    <property type="entry name" value="FE(2+) TRANSPORT PROTEIN A"/>
    <property type="match status" value="1"/>
</dbReference>
<dbReference type="InterPro" id="IPR008988">
    <property type="entry name" value="Transcriptional_repressor_C"/>
</dbReference>
<dbReference type="EMBL" id="VSSQ01023977">
    <property type="protein sequence ID" value="MPM71238.1"/>
    <property type="molecule type" value="Genomic_DNA"/>
</dbReference>
<dbReference type="Gene3D" id="2.30.30.90">
    <property type="match status" value="1"/>
</dbReference>
<keyword evidence="1" id="KW-0408">Iron</keyword>
<dbReference type="InterPro" id="IPR052713">
    <property type="entry name" value="FeoA"/>
</dbReference>
<dbReference type="SMART" id="SM00899">
    <property type="entry name" value="FeoA"/>
    <property type="match status" value="1"/>
</dbReference>
<dbReference type="InterPro" id="IPR038157">
    <property type="entry name" value="FeoA_core_dom"/>
</dbReference>